<evidence type="ECO:0008006" key="4">
    <source>
        <dbReference type="Google" id="ProtNLM"/>
    </source>
</evidence>
<evidence type="ECO:0000313" key="3">
    <source>
        <dbReference type="Proteomes" id="UP001630127"/>
    </source>
</evidence>
<accession>A0ABD2XY23</accession>
<feature type="region of interest" description="Disordered" evidence="1">
    <location>
        <begin position="49"/>
        <end position="68"/>
    </location>
</feature>
<protein>
    <recommendedName>
        <fullName evidence="4">Mediator of RNA polymerase II transcription subunit 30</fullName>
    </recommendedName>
</protein>
<reference evidence="2 3" key="1">
    <citation type="submission" date="2024-11" db="EMBL/GenBank/DDBJ databases">
        <title>A near-complete genome assembly of Cinchona calisaya.</title>
        <authorList>
            <person name="Lian D.C."/>
            <person name="Zhao X.W."/>
            <person name="Wei L."/>
        </authorList>
    </citation>
    <scope>NUCLEOTIDE SEQUENCE [LARGE SCALE GENOMIC DNA]</scope>
    <source>
        <tissue evidence="2">Nenye</tissue>
    </source>
</reference>
<dbReference type="InterPro" id="IPR034568">
    <property type="entry name" value="MED30"/>
</dbReference>
<dbReference type="PANTHER" id="PTHR36406:SF2">
    <property type="entry name" value="MEDIATOR OF RNA POLYMERASE II TRANSCRIPTION SUBUNIT 30"/>
    <property type="match status" value="1"/>
</dbReference>
<dbReference type="Proteomes" id="UP001630127">
    <property type="component" value="Unassembled WGS sequence"/>
</dbReference>
<organism evidence="2 3">
    <name type="scientific">Cinchona calisaya</name>
    <dbReference type="NCBI Taxonomy" id="153742"/>
    <lineage>
        <taxon>Eukaryota</taxon>
        <taxon>Viridiplantae</taxon>
        <taxon>Streptophyta</taxon>
        <taxon>Embryophyta</taxon>
        <taxon>Tracheophyta</taxon>
        <taxon>Spermatophyta</taxon>
        <taxon>Magnoliopsida</taxon>
        <taxon>eudicotyledons</taxon>
        <taxon>Gunneridae</taxon>
        <taxon>Pentapetalae</taxon>
        <taxon>asterids</taxon>
        <taxon>lamiids</taxon>
        <taxon>Gentianales</taxon>
        <taxon>Rubiaceae</taxon>
        <taxon>Cinchonoideae</taxon>
        <taxon>Cinchoneae</taxon>
        <taxon>Cinchona</taxon>
    </lineage>
</organism>
<comment type="caution">
    <text evidence="2">The sequence shown here is derived from an EMBL/GenBank/DDBJ whole genome shotgun (WGS) entry which is preliminary data.</text>
</comment>
<evidence type="ECO:0000313" key="2">
    <source>
        <dbReference type="EMBL" id="KAL3500286.1"/>
    </source>
</evidence>
<keyword evidence="3" id="KW-1185">Reference proteome</keyword>
<dbReference type="AlphaFoldDB" id="A0ABD2XY23"/>
<evidence type="ECO:0000256" key="1">
    <source>
        <dbReference type="SAM" id="MobiDB-lite"/>
    </source>
</evidence>
<sequence>MEDKAGADGAGSGKTIQELAIDGQKHLEDTIESAFQILSSMNDELCNPNLWSTNSNPNPNSSAATASASANVSLNNASSGAMSNGHHAALNGDVSSDSSTSSSHQFDIGVGALDDARMRYKSSVASLRSVLTAISNSQKVKDSEMISTSGSGSPADQAEIQKLEEHASALRKELANRNKYLKLLIDQLRDLVSDISTWQSPCSV</sequence>
<dbReference type="PANTHER" id="PTHR36406">
    <property type="entry name" value="MEDIATOR OF RNA POLYMERASE II TRANSCRIPTION SUBUNIT 30"/>
    <property type="match status" value="1"/>
</dbReference>
<name>A0ABD2XY23_9GENT</name>
<dbReference type="EMBL" id="JBJUIK010000016">
    <property type="protein sequence ID" value="KAL3500286.1"/>
    <property type="molecule type" value="Genomic_DNA"/>
</dbReference>
<feature type="region of interest" description="Disordered" evidence="1">
    <location>
        <begin position="77"/>
        <end position="104"/>
    </location>
</feature>
<proteinExistence type="predicted"/>
<gene>
    <name evidence="2" type="ORF">ACH5RR_039379</name>
</gene>